<feature type="transmembrane region" description="Helical" evidence="1">
    <location>
        <begin position="14"/>
        <end position="42"/>
    </location>
</feature>
<evidence type="ECO:0000313" key="3">
    <source>
        <dbReference type="Proteomes" id="UP000230750"/>
    </source>
</evidence>
<dbReference type="EMBL" id="MRZV01002165">
    <property type="protein sequence ID" value="PIK34465.1"/>
    <property type="molecule type" value="Genomic_DNA"/>
</dbReference>
<gene>
    <name evidence="2" type="ORF">BSL78_28705</name>
</gene>
<reference evidence="2 3" key="1">
    <citation type="journal article" date="2017" name="PLoS Biol.">
        <title>The sea cucumber genome provides insights into morphological evolution and visceral regeneration.</title>
        <authorList>
            <person name="Zhang X."/>
            <person name="Sun L."/>
            <person name="Yuan J."/>
            <person name="Sun Y."/>
            <person name="Gao Y."/>
            <person name="Zhang L."/>
            <person name="Li S."/>
            <person name="Dai H."/>
            <person name="Hamel J.F."/>
            <person name="Liu C."/>
            <person name="Yu Y."/>
            <person name="Liu S."/>
            <person name="Lin W."/>
            <person name="Guo K."/>
            <person name="Jin S."/>
            <person name="Xu P."/>
            <person name="Storey K.B."/>
            <person name="Huan P."/>
            <person name="Zhang T."/>
            <person name="Zhou Y."/>
            <person name="Zhang J."/>
            <person name="Lin C."/>
            <person name="Li X."/>
            <person name="Xing L."/>
            <person name="Huo D."/>
            <person name="Sun M."/>
            <person name="Wang L."/>
            <person name="Mercier A."/>
            <person name="Li F."/>
            <person name="Yang H."/>
            <person name="Xiang J."/>
        </authorList>
    </citation>
    <scope>NUCLEOTIDE SEQUENCE [LARGE SCALE GENOMIC DNA]</scope>
    <source>
        <strain evidence="2">Shaxun</strain>
        <tissue evidence="2">Muscle</tissue>
    </source>
</reference>
<keyword evidence="1" id="KW-0812">Transmembrane</keyword>
<feature type="transmembrane region" description="Helical" evidence="1">
    <location>
        <begin position="62"/>
        <end position="86"/>
    </location>
</feature>
<keyword evidence="1" id="KW-1133">Transmembrane helix</keyword>
<keyword evidence="3" id="KW-1185">Reference proteome</keyword>
<accession>A0A2G8JFF2</accession>
<organism evidence="2 3">
    <name type="scientific">Stichopus japonicus</name>
    <name type="common">Sea cucumber</name>
    <dbReference type="NCBI Taxonomy" id="307972"/>
    <lineage>
        <taxon>Eukaryota</taxon>
        <taxon>Metazoa</taxon>
        <taxon>Echinodermata</taxon>
        <taxon>Eleutherozoa</taxon>
        <taxon>Echinozoa</taxon>
        <taxon>Holothuroidea</taxon>
        <taxon>Aspidochirotacea</taxon>
        <taxon>Aspidochirotida</taxon>
        <taxon>Stichopodidae</taxon>
        <taxon>Apostichopus</taxon>
    </lineage>
</organism>
<evidence type="ECO:0008006" key="4">
    <source>
        <dbReference type="Google" id="ProtNLM"/>
    </source>
</evidence>
<comment type="caution">
    <text evidence="2">The sequence shown here is derived from an EMBL/GenBank/DDBJ whole genome shotgun (WGS) entry which is preliminary data.</text>
</comment>
<name>A0A2G8JFF2_STIJA</name>
<keyword evidence="1" id="KW-0472">Membrane</keyword>
<proteinExistence type="predicted"/>
<dbReference type="Proteomes" id="UP000230750">
    <property type="component" value="Unassembled WGS sequence"/>
</dbReference>
<protein>
    <recommendedName>
        <fullName evidence="4">Transmembrane protein</fullName>
    </recommendedName>
</protein>
<evidence type="ECO:0000256" key="1">
    <source>
        <dbReference type="SAM" id="Phobius"/>
    </source>
</evidence>
<evidence type="ECO:0000313" key="2">
    <source>
        <dbReference type="EMBL" id="PIK34465.1"/>
    </source>
</evidence>
<dbReference type="AlphaFoldDB" id="A0A2G8JFF2"/>
<sequence length="170" mass="18463">MNDREQYHPTLRSLLVTGILQIIGGAVLAFSAIVLVIVLYGVPERNHLDYPVSGLWSGARGAYMVLSLMTIPPVTVAVALGAAAAANNVHYYLLHPGYKDYDVSVDDGYDRYNQQLGISLTKMIFHLLVCLVGCSEITIALLASAFCCNGLCPGNTIKETSTQYLDSHDR</sequence>
<feature type="transmembrane region" description="Helical" evidence="1">
    <location>
        <begin position="124"/>
        <end position="146"/>
    </location>
</feature>